<reference evidence="1" key="1">
    <citation type="journal article" date="2012" name="Nature">
        <title>The oyster genome reveals stress adaptation and complexity of shell formation.</title>
        <authorList>
            <person name="Zhang G."/>
            <person name="Fang X."/>
            <person name="Guo X."/>
            <person name="Li L."/>
            <person name="Luo R."/>
            <person name="Xu F."/>
            <person name="Yang P."/>
            <person name="Zhang L."/>
            <person name="Wang X."/>
            <person name="Qi H."/>
            <person name="Xiong Z."/>
            <person name="Que H."/>
            <person name="Xie Y."/>
            <person name="Holland P.W."/>
            <person name="Paps J."/>
            <person name="Zhu Y."/>
            <person name="Wu F."/>
            <person name="Chen Y."/>
            <person name="Wang J."/>
            <person name="Peng C."/>
            <person name="Meng J."/>
            <person name="Yang L."/>
            <person name="Liu J."/>
            <person name="Wen B."/>
            <person name="Zhang N."/>
            <person name="Huang Z."/>
            <person name="Zhu Q."/>
            <person name="Feng Y."/>
            <person name="Mount A."/>
            <person name="Hedgecock D."/>
            <person name="Xu Z."/>
            <person name="Liu Y."/>
            <person name="Domazet-Loso T."/>
            <person name="Du Y."/>
            <person name="Sun X."/>
            <person name="Zhang S."/>
            <person name="Liu B."/>
            <person name="Cheng P."/>
            <person name="Jiang X."/>
            <person name="Li J."/>
            <person name="Fan D."/>
            <person name="Wang W."/>
            <person name="Fu W."/>
            <person name="Wang T."/>
            <person name="Wang B."/>
            <person name="Zhang J."/>
            <person name="Peng Z."/>
            <person name="Li Y."/>
            <person name="Li N."/>
            <person name="Wang J."/>
            <person name="Chen M."/>
            <person name="He Y."/>
            <person name="Tan F."/>
            <person name="Song X."/>
            <person name="Zheng Q."/>
            <person name="Huang R."/>
            <person name="Yang H."/>
            <person name="Du X."/>
            <person name="Chen L."/>
            <person name="Yang M."/>
            <person name="Gaffney P.M."/>
            <person name="Wang S."/>
            <person name="Luo L."/>
            <person name="She Z."/>
            <person name="Ming Y."/>
            <person name="Huang W."/>
            <person name="Zhang S."/>
            <person name="Huang B."/>
            <person name="Zhang Y."/>
            <person name="Qu T."/>
            <person name="Ni P."/>
            <person name="Miao G."/>
            <person name="Wang J."/>
            <person name="Wang Q."/>
            <person name="Steinberg C.E."/>
            <person name="Wang H."/>
            <person name="Li N."/>
            <person name="Qian L."/>
            <person name="Zhang G."/>
            <person name="Li Y."/>
            <person name="Yang H."/>
            <person name="Liu X."/>
            <person name="Wang J."/>
            <person name="Yin Y."/>
            <person name="Wang J."/>
        </authorList>
    </citation>
    <scope>NUCLEOTIDE SEQUENCE [LARGE SCALE GENOMIC DNA]</scope>
    <source>
        <strain evidence="1">05x7-T-G4-1.051#20</strain>
    </source>
</reference>
<dbReference type="HOGENOM" id="CLU_2796470_0_0_1"/>
<evidence type="ECO:0000313" key="1">
    <source>
        <dbReference type="EMBL" id="EKC18003.1"/>
    </source>
</evidence>
<dbReference type="AlphaFoldDB" id="K1P972"/>
<name>K1P972_MAGGI</name>
<organism evidence="1">
    <name type="scientific">Magallana gigas</name>
    <name type="common">Pacific oyster</name>
    <name type="synonym">Crassostrea gigas</name>
    <dbReference type="NCBI Taxonomy" id="29159"/>
    <lineage>
        <taxon>Eukaryota</taxon>
        <taxon>Metazoa</taxon>
        <taxon>Spiralia</taxon>
        <taxon>Lophotrochozoa</taxon>
        <taxon>Mollusca</taxon>
        <taxon>Bivalvia</taxon>
        <taxon>Autobranchia</taxon>
        <taxon>Pteriomorphia</taxon>
        <taxon>Ostreida</taxon>
        <taxon>Ostreoidea</taxon>
        <taxon>Ostreidae</taxon>
        <taxon>Magallana</taxon>
    </lineage>
</organism>
<accession>K1P972</accession>
<dbReference type="EMBL" id="JH818713">
    <property type="protein sequence ID" value="EKC18003.1"/>
    <property type="molecule type" value="Genomic_DNA"/>
</dbReference>
<protein>
    <submittedName>
        <fullName evidence="1">Uncharacterized protein</fullName>
    </submittedName>
</protein>
<sequence>MSWISVPLSDRCSGINTIDDTQLNSRTINLVLETDPYTCLLHRQVREVERSYIQTTLQKAAQFHSRYM</sequence>
<dbReference type="InParanoid" id="K1P972"/>
<gene>
    <name evidence="1" type="ORF">CGI_10016761</name>
</gene>
<proteinExistence type="predicted"/>